<comment type="caution">
    <text evidence="5">The sequence shown here is derived from an EMBL/GenBank/DDBJ whole genome shotgun (WGS) entry which is preliminary data.</text>
</comment>
<evidence type="ECO:0000256" key="1">
    <source>
        <dbReference type="ARBA" id="ARBA00004141"/>
    </source>
</evidence>
<dbReference type="InterPro" id="IPR005828">
    <property type="entry name" value="MFS_sugar_transport-like"/>
</dbReference>
<comment type="subcellular location">
    <subcellularLocation>
        <location evidence="1">Membrane</location>
        <topology evidence="1">Multi-pass membrane protein</topology>
    </subcellularLocation>
</comment>
<gene>
    <name evidence="5" type="ORF">PACLA_8A075852</name>
</gene>
<evidence type="ECO:0000256" key="2">
    <source>
        <dbReference type="ARBA" id="ARBA00022692"/>
    </source>
</evidence>
<keyword evidence="2" id="KW-0812">Transmembrane</keyword>
<keyword evidence="4" id="KW-0472">Membrane</keyword>
<dbReference type="GO" id="GO:0016020">
    <property type="term" value="C:membrane"/>
    <property type="evidence" value="ECO:0007669"/>
    <property type="project" value="UniProtKB-SubCell"/>
</dbReference>
<proteinExistence type="predicted"/>
<dbReference type="Gene3D" id="1.20.1250.20">
    <property type="entry name" value="MFS general substrate transporter like domains"/>
    <property type="match status" value="1"/>
</dbReference>
<dbReference type="Pfam" id="PF00083">
    <property type="entry name" value="Sugar_tr"/>
    <property type="match status" value="1"/>
</dbReference>
<evidence type="ECO:0000313" key="6">
    <source>
        <dbReference type="Proteomes" id="UP001152795"/>
    </source>
</evidence>
<sequence length="653" mass="74414">MTTDAVTNSLGKPGKFQVLFYLYLAANWIYISWNHLGMAFIGAKTKHHCTVANSTDVNLLVPLKSKNGKSVWDGCHLFDGYNTSEKIPCPNGWTYDLPEGEATIISEWDLVCDDAYKANLATTMYFVGVMLGSLVFGTLSDKFGRRPVFLFTMFCPFVLGLFLFFIKNYVAFVVLRFFLGFFLQGLQIATFTSLVEIFATQYRTFTGLGVGIPWATGVMLMALFAYLLKDWHYIQLMSTTVCLFQIGLVWCFPESIRWLLINNRFDQAEKVIRNISTFNKIPFPQDIFDKTVNDVKKTEADKLDIKSYTIVDIFRSSVLRKRSLIMMVIWFSTSLGYYGLTLNISNLAGNKYLNYFISGALEIVIIISTMFVLNRFGRRRPLFAYCLIAATVLIIAGNIDFSNIVESNTDVNRAWLEWKERYIAVVRNFIPLRKIKGKRSPPWITGHILYMIRKKETLRKKLRSSSSSFLIAKFKQLRLAVKRLISESRARYFESLEQDIQSNPKRFWSAFKLSNKASSVPQQVSIPSTIHDTDTVVSALRSLDVTKATGPDEISARLLKETADQIAPSLTLLYNQSLHSGVFPDEWKLANIVPVFKKEIKEYVENYRPIFLLTIISKVLERCSGQSTGSPLANVTPSATWFYSRQILCHPIG</sequence>
<organism evidence="5 6">
    <name type="scientific">Paramuricea clavata</name>
    <name type="common">Red gorgonian</name>
    <name type="synonym">Violescent sea-whip</name>
    <dbReference type="NCBI Taxonomy" id="317549"/>
    <lineage>
        <taxon>Eukaryota</taxon>
        <taxon>Metazoa</taxon>
        <taxon>Cnidaria</taxon>
        <taxon>Anthozoa</taxon>
        <taxon>Octocorallia</taxon>
        <taxon>Malacalcyonacea</taxon>
        <taxon>Plexauridae</taxon>
        <taxon>Paramuricea</taxon>
    </lineage>
</organism>
<reference evidence="5" key="1">
    <citation type="submission" date="2020-04" db="EMBL/GenBank/DDBJ databases">
        <authorList>
            <person name="Alioto T."/>
            <person name="Alioto T."/>
            <person name="Gomez Garrido J."/>
        </authorList>
    </citation>
    <scope>NUCLEOTIDE SEQUENCE</scope>
    <source>
        <strain evidence="5">A484AB</strain>
    </source>
</reference>
<dbReference type="AlphaFoldDB" id="A0A7D9J2E3"/>
<dbReference type="InterPro" id="IPR036259">
    <property type="entry name" value="MFS_trans_sf"/>
</dbReference>
<dbReference type="OrthoDB" id="6612291at2759"/>
<evidence type="ECO:0000313" key="5">
    <source>
        <dbReference type="EMBL" id="CAB4019995.1"/>
    </source>
</evidence>
<dbReference type="PANTHER" id="PTHR24064">
    <property type="entry name" value="SOLUTE CARRIER FAMILY 22 MEMBER"/>
    <property type="match status" value="1"/>
</dbReference>
<keyword evidence="6" id="KW-1185">Reference proteome</keyword>
<dbReference type="SUPFAM" id="SSF103473">
    <property type="entry name" value="MFS general substrate transporter"/>
    <property type="match status" value="1"/>
</dbReference>
<keyword evidence="3" id="KW-1133">Transmembrane helix</keyword>
<dbReference type="GO" id="GO:0022857">
    <property type="term" value="F:transmembrane transporter activity"/>
    <property type="evidence" value="ECO:0007669"/>
    <property type="project" value="InterPro"/>
</dbReference>
<dbReference type="Proteomes" id="UP001152795">
    <property type="component" value="Unassembled WGS sequence"/>
</dbReference>
<evidence type="ECO:0000256" key="4">
    <source>
        <dbReference type="ARBA" id="ARBA00023136"/>
    </source>
</evidence>
<protein>
    <submittedName>
        <fullName evidence="5">Organic cation transporter -like</fullName>
    </submittedName>
</protein>
<evidence type="ECO:0000256" key="3">
    <source>
        <dbReference type="ARBA" id="ARBA00022989"/>
    </source>
</evidence>
<name>A0A7D9J2E3_PARCT</name>
<accession>A0A7D9J2E3</accession>
<dbReference type="EMBL" id="CACRXK020010727">
    <property type="protein sequence ID" value="CAB4019995.1"/>
    <property type="molecule type" value="Genomic_DNA"/>
</dbReference>